<dbReference type="EMBL" id="LJUJ01000010">
    <property type="protein sequence ID" value="KPK63609.1"/>
    <property type="molecule type" value="Genomic_DNA"/>
</dbReference>
<organism evidence="1 2">
    <name type="scientific">candidate division WOR_3 bacterium SM23_42</name>
    <dbReference type="NCBI Taxonomy" id="1703779"/>
    <lineage>
        <taxon>Bacteria</taxon>
        <taxon>Bacteria division WOR-3</taxon>
    </lineage>
</organism>
<gene>
    <name evidence="1" type="ORF">AMJ83_06180</name>
</gene>
<dbReference type="Proteomes" id="UP000051373">
    <property type="component" value="Unassembled WGS sequence"/>
</dbReference>
<name>A0A0S8FSC1_UNCW3</name>
<evidence type="ECO:0000313" key="1">
    <source>
        <dbReference type="EMBL" id="KPK63609.1"/>
    </source>
</evidence>
<evidence type="ECO:0000313" key="2">
    <source>
        <dbReference type="Proteomes" id="UP000051373"/>
    </source>
</evidence>
<dbReference type="AlphaFoldDB" id="A0A0S8FSC1"/>
<proteinExistence type="predicted"/>
<dbReference type="Pfam" id="PF12675">
    <property type="entry name" value="DUF3795"/>
    <property type="match status" value="1"/>
</dbReference>
<dbReference type="STRING" id="1703779.AMJ83_06180"/>
<accession>A0A0S8FSC1</accession>
<sequence length="117" mass="13198">MQEMIAYCGLVCTGCPAFIATQKDDDAERQKVVEKWSSEQYPLKIEDINCDGCLTVGKRLLNFCNECEVRACGLEKKVENCAHCDEFACAKLEKLWGIISSAEAKERLENIRKTLNT</sequence>
<comment type="caution">
    <text evidence="1">The sequence shown here is derived from an EMBL/GenBank/DDBJ whole genome shotgun (WGS) entry which is preliminary data.</text>
</comment>
<protein>
    <recommendedName>
        <fullName evidence="3">GON domain-containing protein</fullName>
    </recommendedName>
</protein>
<evidence type="ECO:0008006" key="3">
    <source>
        <dbReference type="Google" id="ProtNLM"/>
    </source>
</evidence>
<dbReference type="InterPro" id="IPR024227">
    <property type="entry name" value="DUF3795"/>
</dbReference>
<reference evidence="1 2" key="1">
    <citation type="journal article" date="2015" name="Microbiome">
        <title>Genomic resolution of linkages in carbon, nitrogen, and sulfur cycling among widespread estuary sediment bacteria.</title>
        <authorList>
            <person name="Baker B.J."/>
            <person name="Lazar C.S."/>
            <person name="Teske A.P."/>
            <person name="Dick G.J."/>
        </authorList>
    </citation>
    <scope>NUCLEOTIDE SEQUENCE [LARGE SCALE GENOMIC DNA]</scope>
    <source>
        <strain evidence="1">SM23_42</strain>
    </source>
</reference>